<evidence type="ECO:0000313" key="3">
    <source>
        <dbReference type="Ensembl" id="ENSACDP00005026420.1"/>
    </source>
</evidence>
<evidence type="ECO:0000256" key="1">
    <source>
        <dbReference type="ARBA" id="ARBA00009770"/>
    </source>
</evidence>
<keyword evidence="4" id="KW-1185">Reference proteome</keyword>
<protein>
    <submittedName>
        <fullName evidence="3">TRPM8 channel associated factor 1</fullName>
    </submittedName>
</protein>
<reference evidence="3" key="2">
    <citation type="submission" date="2025-09" db="UniProtKB">
        <authorList>
            <consortium name="Ensembl"/>
        </authorList>
    </citation>
    <scope>IDENTIFICATION</scope>
</reference>
<dbReference type="InterPro" id="IPR051244">
    <property type="entry name" value="TCAF"/>
</dbReference>
<dbReference type="InterPro" id="IPR035423">
    <property type="entry name" value="M60-like_N"/>
</dbReference>
<dbReference type="Proteomes" id="UP000694521">
    <property type="component" value="Unplaced"/>
</dbReference>
<dbReference type="Pfam" id="PF17291">
    <property type="entry name" value="M60-like_N"/>
    <property type="match status" value="1"/>
</dbReference>
<reference evidence="3" key="1">
    <citation type="submission" date="2025-08" db="UniProtKB">
        <authorList>
            <consortium name="Ensembl"/>
        </authorList>
    </citation>
    <scope>IDENTIFICATION</scope>
</reference>
<proteinExistence type="inferred from homology"/>
<dbReference type="PANTHER" id="PTHR15730:SF5">
    <property type="entry name" value="SI:CH211-210B2.2-RELATED"/>
    <property type="match status" value="1"/>
</dbReference>
<dbReference type="PANTHER" id="PTHR15730">
    <property type="entry name" value="EXPERIMENTAL AUTOIMMUNE PROSTATITIS ANTIGEN 2-RELATED"/>
    <property type="match status" value="1"/>
</dbReference>
<dbReference type="Gene3D" id="1.10.390.30">
    <property type="entry name" value="Peptidase M60, enhancin-like domain 3"/>
    <property type="match status" value="1"/>
</dbReference>
<dbReference type="InterPro" id="IPR031161">
    <property type="entry name" value="Peptidase_M60_dom"/>
</dbReference>
<dbReference type="Gene3D" id="3.40.390.80">
    <property type="entry name" value="Peptidase M60, enhancin-like domain 2"/>
    <property type="match status" value="1"/>
</dbReference>
<dbReference type="AlphaFoldDB" id="A0A8B9EXJ3"/>
<feature type="domain" description="Peptidase M60" evidence="2">
    <location>
        <begin position="589"/>
        <end position="888"/>
    </location>
</feature>
<accession>A0A8B9EXJ3</accession>
<dbReference type="PROSITE" id="PS51723">
    <property type="entry name" value="PEPTIDASE_M60"/>
    <property type="match status" value="1"/>
</dbReference>
<dbReference type="FunFam" id="3.40.390.80:FF:000001">
    <property type="entry name" value="TRPM8 channel-associated factor 1"/>
    <property type="match status" value="1"/>
</dbReference>
<evidence type="ECO:0000259" key="2">
    <source>
        <dbReference type="PROSITE" id="PS51723"/>
    </source>
</evidence>
<evidence type="ECO:0000313" key="4">
    <source>
        <dbReference type="Proteomes" id="UP000694521"/>
    </source>
</evidence>
<dbReference type="GO" id="GO:0005886">
    <property type="term" value="C:plasma membrane"/>
    <property type="evidence" value="ECO:0007669"/>
    <property type="project" value="TreeGrafter"/>
</dbReference>
<comment type="similarity">
    <text evidence="1">Belongs to the TCAF family.</text>
</comment>
<dbReference type="Ensembl" id="ENSACDT00005031489.1">
    <property type="protein sequence ID" value="ENSACDP00005026420.1"/>
    <property type="gene ID" value="ENSACDG00005019097.1"/>
</dbReference>
<dbReference type="InterPro" id="IPR029062">
    <property type="entry name" value="Class_I_gatase-like"/>
</dbReference>
<dbReference type="Pfam" id="PF13402">
    <property type="entry name" value="Peptidase_M60"/>
    <property type="match status" value="1"/>
</dbReference>
<dbReference type="SMART" id="SM01276">
    <property type="entry name" value="M60-like"/>
    <property type="match status" value="1"/>
</dbReference>
<sequence>MRMHVVGSLWSHRSLRSAGDDFAEEVVQAFNLREAKYSTCHPTDFKGLGNRDKSGLKMKPSATYELLVDGVGEWDFTGGFVPCELLLVGEDAYPVLLSAEKQVLIAVSRYGKGKMVVVSHEGIMKSSKFSQFLRNAVEWLKPSPAALVGSHHRLDSLSQLLLRAGIKVEAGAELSTHHGVYCMDAYDSTQAKDVVCFVKEGGGLLIGGQAWHWGSLHGKEKVLFEFPGNQVTSVAGVYFTGNTAGKGIFKVARKIPKIPLTVPHQANLGLDAAFLLHGLSELDMVTGGIPSILLVHGVLAFPLCLDSSHRCLLAAARYGRGRVVVATHESQLFSPKMAKFLLNAVHWLDAGRKGLVGVDASLKKLCGLFHEEEVKLQVSELTGNMSVYCCPSYSDKQVETIRAFVAEGGGLLIGGQAWYWASQNRSKAAVAEYPGNKILSRFGLSILGQSVQAAKLPAAAFGEHYHFRKALALFKSHVDKVEDLKAPLKDWLPRLTQDCAAFLRIPAQDCPAYASLHRILAKVLHRSGIPHVSRRNPVKSNSKEAALLCMATELSYTMTDCAALVQKSATGVCALPVTVEIDGTNPGKTAWRSTGLYLPEGHTAVITFPCRLVGAGLQVQVGCHADDLSNAKELKRAPVVIRTCDITCQKQSVSCLWGGLIYIIVPERSVLGKVPISVEGAVRAPFFKLGETCENQWKACIRHYPAPWAELAAENLILTVPADSIRHLENPKPLLTLWEEIMAAISKLAAIPTKFPRPERIVTDVQISCGWMHSGYPIMGHIDSVKEMLDVKHMKTAGLWGPVHELGHNQQQQAWEFQPHTTEATCNLWSVYVHEKVLGIPRHQAHGALRSQCREERIREYLKKGAQLKDWNVWTALETYLQLQEGFGWDPFTHLFSDYQKMSTIPKDNPSKMNLWAQKFSQQVNRNLGPFFTAWGWPIKKELSEELSSLPIWEQDPMKSYRS</sequence>
<name>A0A8B9EXJ3_ANSCY</name>
<organism evidence="3 4">
    <name type="scientific">Anser cygnoides</name>
    <name type="common">Swan goose</name>
    <dbReference type="NCBI Taxonomy" id="8845"/>
    <lineage>
        <taxon>Eukaryota</taxon>
        <taxon>Metazoa</taxon>
        <taxon>Chordata</taxon>
        <taxon>Craniata</taxon>
        <taxon>Vertebrata</taxon>
        <taxon>Euteleostomi</taxon>
        <taxon>Archelosauria</taxon>
        <taxon>Archosauria</taxon>
        <taxon>Dinosauria</taxon>
        <taxon>Saurischia</taxon>
        <taxon>Theropoda</taxon>
        <taxon>Coelurosauria</taxon>
        <taxon>Aves</taxon>
        <taxon>Neognathae</taxon>
        <taxon>Galloanserae</taxon>
        <taxon>Anseriformes</taxon>
        <taxon>Anatidae</taxon>
        <taxon>Anserinae</taxon>
        <taxon>Anser</taxon>
    </lineage>
</organism>
<dbReference type="GO" id="GO:0090314">
    <property type="term" value="P:positive regulation of protein targeting to membrane"/>
    <property type="evidence" value="ECO:0007669"/>
    <property type="project" value="TreeGrafter"/>
</dbReference>
<dbReference type="InterPro" id="IPR042279">
    <property type="entry name" value="Pep_M60_3"/>
</dbReference>
<dbReference type="GO" id="GO:0044325">
    <property type="term" value="F:transmembrane transporter binding"/>
    <property type="evidence" value="ECO:0007669"/>
    <property type="project" value="TreeGrafter"/>
</dbReference>
<dbReference type="FunFam" id="1.10.390.30:FF:000001">
    <property type="entry name" value="TRPM8 channel-associated factor 1"/>
    <property type="match status" value="1"/>
</dbReference>
<dbReference type="SUPFAM" id="SSF52317">
    <property type="entry name" value="Class I glutamine amidotransferase-like"/>
    <property type="match status" value="1"/>
</dbReference>